<feature type="compositionally biased region" description="Basic residues" evidence="1">
    <location>
        <begin position="1"/>
        <end position="17"/>
    </location>
</feature>
<feature type="region of interest" description="Disordered" evidence="1">
    <location>
        <begin position="380"/>
        <end position="415"/>
    </location>
</feature>
<sequence length="415" mass="45389">MAPTRPHNKKARSRQKNRGGAAADNANNARRAKQLLAEATALLEQGDVTSALRAAKDAVDAAPERLEAEARTLLGEVLLEVGDGDAARTQLLQAAEVDVEEDAGEWWDALIQGGGGAGATGGVNLGARAEKYLWLAQLSEDGGADSVRWLERGAGVLRAALARLEERNGRAATGLTDRQRTLVDEARRDLNRRLSSALCAVAEVYMTDLSWEADAEQRCESLITEATMLAPDLADAWQTVANVRISQGKPDEARTALTRSMDPWWSGEDDAAVPPFPTRVSLVRLLLEVEWEDRAIEVTERLIKEDDSSVEVLYLGGFGQFLIGEKLKASTTDKDGAEDDWKTIWASARRWLKQCLTLFAAQEYEDDRLGQHAQELLGTLNKELGEAADEDDDDDDGWEDDDDEEEEGDGDKVMG</sequence>
<feature type="compositionally biased region" description="Acidic residues" evidence="1">
    <location>
        <begin position="386"/>
        <end position="409"/>
    </location>
</feature>
<reference evidence="3" key="2">
    <citation type="submission" date="2019-10" db="EMBL/GenBank/DDBJ databases">
        <authorList>
            <consortium name="NCBI Genome Project"/>
        </authorList>
    </citation>
    <scope>NUCLEOTIDE SEQUENCE</scope>
    <source>
        <strain evidence="3">NI907</strain>
    </source>
</reference>
<feature type="region of interest" description="Disordered" evidence="1">
    <location>
        <begin position="1"/>
        <end position="27"/>
    </location>
</feature>
<reference evidence="3" key="3">
    <citation type="submission" date="2025-08" db="UniProtKB">
        <authorList>
            <consortium name="RefSeq"/>
        </authorList>
    </citation>
    <scope>IDENTIFICATION</scope>
    <source>
        <strain evidence="3">NI907</strain>
    </source>
</reference>
<reference evidence="3" key="1">
    <citation type="journal article" date="2019" name="Mol. Biol. Evol.">
        <title>Blast fungal genomes show frequent chromosomal changes, gene gains and losses, and effector gene turnover.</title>
        <authorList>
            <person name="Gomez Luciano L.B."/>
            <person name="Jason Tsai I."/>
            <person name="Chuma I."/>
            <person name="Tosa Y."/>
            <person name="Chen Y.H."/>
            <person name="Li J.Y."/>
            <person name="Li M.Y."/>
            <person name="Jade Lu M.Y."/>
            <person name="Nakayashiki H."/>
            <person name="Li W.H."/>
        </authorList>
    </citation>
    <scope>NUCLEOTIDE SEQUENCE</scope>
    <source>
        <strain evidence="3">NI907</strain>
    </source>
</reference>
<name>A0A6P8BD63_PYRGI</name>
<accession>A0A6P8BD63</accession>
<dbReference type="Gene3D" id="1.25.40.10">
    <property type="entry name" value="Tetratricopeptide repeat domain"/>
    <property type="match status" value="2"/>
</dbReference>
<protein>
    <recommendedName>
        <fullName evidence="4">TPR domain-containing protein</fullName>
    </recommendedName>
</protein>
<dbReference type="AlphaFoldDB" id="A0A6P8BD63"/>
<keyword evidence="2" id="KW-1185">Reference proteome</keyword>
<dbReference type="CDD" id="cd24142">
    <property type="entry name" value="ACL4-like"/>
    <property type="match status" value="1"/>
</dbReference>
<dbReference type="GeneID" id="41957939"/>
<feature type="compositionally biased region" description="Low complexity" evidence="1">
    <location>
        <begin position="18"/>
        <end position="27"/>
    </location>
</feature>
<proteinExistence type="predicted"/>
<evidence type="ECO:0008006" key="4">
    <source>
        <dbReference type="Google" id="ProtNLM"/>
    </source>
</evidence>
<evidence type="ECO:0000313" key="2">
    <source>
        <dbReference type="Proteomes" id="UP000515153"/>
    </source>
</evidence>
<dbReference type="KEGG" id="pgri:PgNI_02972"/>
<dbReference type="Proteomes" id="UP000515153">
    <property type="component" value="Unplaced"/>
</dbReference>
<dbReference type="Pfam" id="PF13432">
    <property type="entry name" value="TPR_16"/>
    <property type="match status" value="1"/>
</dbReference>
<dbReference type="InterPro" id="IPR011990">
    <property type="entry name" value="TPR-like_helical_dom_sf"/>
</dbReference>
<organism evidence="2 3">
    <name type="scientific">Pyricularia grisea</name>
    <name type="common">Crabgrass-specific blast fungus</name>
    <name type="synonym">Magnaporthe grisea</name>
    <dbReference type="NCBI Taxonomy" id="148305"/>
    <lineage>
        <taxon>Eukaryota</taxon>
        <taxon>Fungi</taxon>
        <taxon>Dikarya</taxon>
        <taxon>Ascomycota</taxon>
        <taxon>Pezizomycotina</taxon>
        <taxon>Sordariomycetes</taxon>
        <taxon>Sordariomycetidae</taxon>
        <taxon>Magnaporthales</taxon>
        <taxon>Pyriculariaceae</taxon>
        <taxon>Pyricularia</taxon>
    </lineage>
</organism>
<evidence type="ECO:0000256" key="1">
    <source>
        <dbReference type="SAM" id="MobiDB-lite"/>
    </source>
</evidence>
<evidence type="ECO:0000313" key="3">
    <source>
        <dbReference type="RefSeq" id="XP_030985173.1"/>
    </source>
</evidence>
<dbReference type="SUPFAM" id="SSF48452">
    <property type="entry name" value="TPR-like"/>
    <property type="match status" value="1"/>
</dbReference>
<gene>
    <name evidence="3" type="ORF">PgNI_02972</name>
</gene>
<dbReference type="RefSeq" id="XP_030985173.1">
    <property type="nucleotide sequence ID" value="XM_031123028.1"/>
</dbReference>